<dbReference type="AlphaFoldDB" id="A0A9Q3GWS4"/>
<accession>A0A9Q3GWS4</accession>
<dbReference type="EMBL" id="AVOT02006377">
    <property type="protein sequence ID" value="MBW0481405.1"/>
    <property type="molecule type" value="Genomic_DNA"/>
</dbReference>
<comment type="caution">
    <text evidence="2">The sequence shown here is derived from an EMBL/GenBank/DDBJ whole genome shotgun (WGS) entry which is preliminary data.</text>
</comment>
<feature type="signal peptide" evidence="1">
    <location>
        <begin position="1"/>
        <end position="21"/>
    </location>
</feature>
<feature type="chain" id="PRO_5040345916" evidence="1">
    <location>
        <begin position="22"/>
        <end position="72"/>
    </location>
</feature>
<gene>
    <name evidence="2" type="ORF">O181_021120</name>
</gene>
<keyword evidence="3" id="KW-1185">Reference proteome</keyword>
<evidence type="ECO:0000313" key="3">
    <source>
        <dbReference type="Proteomes" id="UP000765509"/>
    </source>
</evidence>
<evidence type="ECO:0000256" key="1">
    <source>
        <dbReference type="SAM" id="SignalP"/>
    </source>
</evidence>
<dbReference type="Proteomes" id="UP000765509">
    <property type="component" value="Unassembled WGS sequence"/>
</dbReference>
<reference evidence="2" key="1">
    <citation type="submission" date="2021-03" db="EMBL/GenBank/DDBJ databases">
        <title>Draft genome sequence of rust myrtle Austropuccinia psidii MF-1, a brazilian biotype.</title>
        <authorList>
            <person name="Quecine M.C."/>
            <person name="Pachon D.M.R."/>
            <person name="Bonatelli M.L."/>
            <person name="Correr F.H."/>
            <person name="Franceschini L.M."/>
            <person name="Leite T.F."/>
            <person name="Margarido G.R.A."/>
            <person name="Almeida C.A."/>
            <person name="Ferrarezi J.A."/>
            <person name="Labate C.A."/>
        </authorList>
    </citation>
    <scope>NUCLEOTIDE SEQUENCE</scope>
    <source>
        <strain evidence="2">MF-1</strain>
    </source>
</reference>
<name>A0A9Q3GWS4_9BASI</name>
<protein>
    <submittedName>
        <fullName evidence="2">Uncharacterized protein</fullName>
    </submittedName>
</protein>
<organism evidence="2 3">
    <name type="scientific">Austropuccinia psidii MF-1</name>
    <dbReference type="NCBI Taxonomy" id="1389203"/>
    <lineage>
        <taxon>Eukaryota</taxon>
        <taxon>Fungi</taxon>
        <taxon>Dikarya</taxon>
        <taxon>Basidiomycota</taxon>
        <taxon>Pucciniomycotina</taxon>
        <taxon>Pucciniomycetes</taxon>
        <taxon>Pucciniales</taxon>
        <taxon>Sphaerophragmiaceae</taxon>
        <taxon>Austropuccinia</taxon>
    </lineage>
</organism>
<evidence type="ECO:0000313" key="2">
    <source>
        <dbReference type="EMBL" id="MBW0481405.1"/>
    </source>
</evidence>
<keyword evidence="1" id="KW-0732">Signal</keyword>
<sequence length="72" mass="7510">MFHNAFLVFTALILAISLLNAAPLPIETHSSSTSIVEKVSSVNGITTEASCKGAINGHSVDCSKPKKLATIL</sequence>
<proteinExistence type="predicted"/>